<proteinExistence type="predicted"/>
<organism evidence="3 4">
    <name type="scientific">Tetrahymena thermophila (strain SB210)</name>
    <dbReference type="NCBI Taxonomy" id="312017"/>
    <lineage>
        <taxon>Eukaryota</taxon>
        <taxon>Sar</taxon>
        <taxon>Alveolata</taxon>
        <taxon>Ciliophora</taxon>
        <taxon>Intramacronucleata</taxon>
        <taxon>Oligohymenophorea</taxon>
        <taxon>Hymenostomatida</taxon>
        <taxon>Tetrahymenina</taxon>
        <taxon>Tetrahymenidae</taxon>
        <taxon>Tetrahymena</taxon>
    </lineage>
</organism>
<dbReference type="InParanoid" id="Q23RZ4"/>
<dbReference type="EMBL" id="GG662641">
    <property type="protein sequence ID" value="EAR99245.1"/>
    <property type="molecule type" value="Genomic_DNA"/>
</dbReference>
<dbReference type="PROSITE" id="PS51465">
    <property type="entry name" value="KAZAL_2"/>
    <property type="match status" value="1"/>
</dbReference>
<dbReference type="RefSeq" id="XP_001019490.1">
    <property type="nucleotide sequence ID" value="XM_001019490.1"/>
</dbReference>
<feature type="signal peptide" evidence="1">
    <location>
        <begin position="1"/>
        <end position="16"/>
    </location>
</feature>
<dbReference type="Gene3D" id="3.30.60.30">
    <property type="match status" value="1"/>
</dbReference>
<gene>
    <name evidence="3" type="ORF">TTHERM_00627050</name>
</gene>
<evidence type="ECO:0000313" key="4">
    <source>
        <dbReference type="Proteomes" id="UP000009168"/>
    </source>
</evidence>
<dbReference type="KEGG" id="tet:TTHERM_00627050"/>
<dbReference type="GeneID" id="7844543"/>
<sequence>MNKLILCLALVGFCTAANFICTPEMKQNKNCTREYNPVCGVKIDPTKSYKYSSIKSTYSNKCTACAEQDVEFYAEGSCEDYPKIATFCHPNAYLNQACTLEFFPVCGLFDNSVICKKGPCGSNYSNKCVACTNEQVSYFLPGYCHLQEQYQP</sequence>
<dbReference type="OrthoDB" id="6614329at2759"/>
<dbReference type="InterPro" id="IPR002350">
    <property type="entry name" value="Kazal_dom"/>
</dbReference>
<dbReference type="Proteomes" id="UP000009168">
    <property type="component" value="Unassembled WGS sequence"/>
</dbReference>
<keyword evidence="4" id="KW-1185">Reference proteome</keyword>
<evidence type="ECO:0000313" key="3">
    <source>
        <dbReference type="EMBL" id="EAR99245.1"/>
    </source>
</evidence>
<dbReference type="AlphaFoldDB" id="Q23RZ4"/>
<evidence type="ECO:0000256" key="1">
    <source>
        <dbReference type="SAM" id="SignalP"/>
    </source>
</evidence>
<reference evidence="4" key="1">
    <citation type="journal article" date="2006" name="PLoS Biol.">
        <title>Macronuclear genome sequence of the ciliate Tetrahymena thermophila, a model eukaryote.</title>
        <authorList>
            <person name="Eisen J.A."/>
            <person name="Coyne R.S."/>
            <person name="Wu M."/>
            <person name="Wu D."/>
            <person name="Thiagarajan M."/>
            <person name="Wortman J.R."/>
            <person name="Badger J.H."/>
            <person name="Ren Q."/>
            <person name="Amedeo P."/>
            <person name="Jones K.M."/>
            <person name="Tallon L.J."/>
            <person name="Delcher A.L."/>
            <person name="Salzberg S.L."/>
            <person name="Silva J.C."/>
            <person name="Haas B.J."/>
            <person name="Majoros W.H."/>
            <person name="Farzad M."/>
            <person name="Carlton J.M."/>
            <person name="Smith R.K. Jr."/>
            <person name="Garg J."/>
            <person name="Pearlman R.E."/>
            <person name="Karrer K.M."/>
            <person name="Sun L."/>
            <person name="Manning G."/>
            <person name="Elde N.C."/>
            <person name="Turkewitz A.P."/>
            <person name="Asai D.J."/>
            <person name="Wilkes D.E."/>
            <person name="Wang Y."/>
            <person name="Cai H."/>
            <person name="Collins K."/>
            <person name="Stewart B.A."/>
            <person name="Lee S.R."/>
            <person name="Wilamowska K."/>
            <person name="Weinberg Z."/>
            <person name="Ruzzo W.L."/>
            <person name="Wloga D."/>
            <person name="Gaertig J."/>
            <person name="Frankel J."/>
            <person name="Tsao C.-C."/>
            <person name="Gorovsky M.A."/>
            <person name="Keeling P.J."/>
            <person name="Waller R.F."/>
            <person name="Patron N.J."/>
            <person name="Cherry J.M."/>
            <person name="Stover N.A."/>
            <person name="Krieger C.J."/>
            <person name="del Toro C."/>
            <person name="Ryder H.F."/>
            <person name="Williamson S.C."/>
            <person name="Barbeau R.A."/>
            <person name="Hamilton E.P."/>
            <person name="Orias E."/>
        </authorList>
    </citation>
    <scope>NUCLEOTIDE SEQUENCE [LARGE SCALE GENOMIC DNA]</scope>
    <source>
        <strain evidence="4">SB210</strain>
    </source>
</reference>
<feature type="domain" description="Kazal-like" evidence="2">
    <location>
        <begin position="15"/>
        <end position="80"/>
    </location>
</feature>
<feature type="chain" id="PRO_5004202356" evidence="1">
    <location>
        <begin position="17"/>
        <end position="152"/>
    </location>
</feature>
<keyword evidence="1" id="KW-0732">Signal</keyword>
<accession>Q23RZ4</accession>
<protein>
    <submittedName>
        <fullName evidence="3">Kazal-type proteinase inhibitor 1</fullName>
    </submittedName>
</protein>
<name>Q23RZ4_TETTS</name>
<dbReference type="HOGENOM" id="CLU_135923_0_0_1"/>
<evidence type="ECO:0000259" key="2">
    <source>
        <dbReference type="PROSITE" id="PS51465"/>
    </source>
</evidence>